<evidence type="ECO:0000313" key="1">
    <source>
        <dbReference type="EMBL" id="MBB6132821.1"/>
    </source>
</evidence>
<protein>
    <submittedName>
        <fullName evidence="1">Uncharacterized protein</fullName>
    </submittedName>
</protein>
<reference evidence="1 2" key="1">
    <citation type="submission" date="2020-08" db="EMBL/GenBank/DDBJ databases">
        <title>The Agave Microbiome: Exploring the role of microbial communities in plant adaptations to desert environments.</title>
        <authorList>
            <person name="Partida-Martinez L.P."/>
        </authorList>
    </citation>
    <scope>NUCLEOTIDE SEQUENCE [LARGE SCALE GENOMIC DNA]</scope>
    <source>
        <strain evidence="1 2">AT3.2</strain>
    </source>
</reference>
<dbReference type="Proteomes" id="UP000540787">
    <property type="component" value="Unassembled WGS sequence"/>
</dbReference>
<dbReference type="EMBL" id="JACHBX010000001">
    <property type="protein sequence ID" value="MBB6132821.1"/>
    <property type="molecule type" value="Genomic_DNA"/>
</dbReference>
<gene>
    <name evidence="1" type="ORF">HD842_000932</name>
</gene>
<evidence type="ECO:0000313" key="2">
    <source>
        <dbReference type="Proteomes" id="UP000540787"/>
    </source>
</evidence>
<dbReference type="RefSeq" id="WP_183551590.1">
    <property type="nucleotide sequence ID" value="NZ_JACHBX010000001.1"/>
</dbReference>
<accession>A0A7X0CC74</accession>
<sequence length="68" mass="7091">MKALKSKLASQLLADPQASDQLLDFVLGKTARAGVQKSAVTGQFVIRGEDGRPVQVSARVVPNASKAA</sequence>
<proteinExistence type="predicted"/>
<organism evidence="1 2">
    <name type="scientific">Massilia aurea</name>
    <dbReference type="NCBI Taxonomy" id="373040"/>
    <lineage>
        <taxon>Bacteria</taxon>
        <taxon>Pseudomonadati</taxon>
        <taxon>Pseudomonadota</taxon>
        <taxon>Betaproteobacteria</taxon>
        <taxon>Burkholderiales</taxon>
        <taxon>Oxalobacteraceae</taxon>
        <taxon>Telluria group</taxon>
        <taxon>Massilia</taxon>
    </lineage>
</organism>
<name>A0A7X0CC74_9BURK</name>
<comment type="caution">
    <text evidence="1">The sequence shown here is derived from an EMBL/GenBank/DDBJ whole genome shotgun (WGS) entry which is preliminary data.</text>
</comment>
<dbReference type="AlphaFoldDB" id="A0A7X0CC74"/>
<keyword evidence="2" id="KW-1185">Reference proteome</keyword>